<protein>
    <submittedName>
        <fullName evidence="1">Uncharacterized protein</fullName>
    </submittedName>
</protein>
<reference evidence="1" key="1">
    <citation type="journal article" date="2014" name="Front. Microbiol.">
        <title>High frequency of phylogenetically diverse reductive dehalogenase-homologous genes in deep subseafloor sedimentary metagenomes.</title>
        <authorList>
            <person name="Kawai M."/>
            <person name="Futagami T."/>
            <person name="Toyoda A."/>
            <person name="Takaki Y."/>
            <person name="Nishi S."/>
            <person name="Hori S."/>
            <person name="Arai W."/>
            <person name="Tsubouchi T."/>
            <person name="Morono Y."/>
            <person name="Uchiyama I."/>
            <person name="Ito T."/>
            <person name="Fujiyama A."/>
            <person name="Inagaki F."/>
            <person name="Takami H."/>
        </authorList>
    </citation>
    <scope>NUCLEOTIDE SEQUENCE</scope>
    <source>
        <strain evidence="1">Expedition CK06-06</strain>
    </source>
</reference>
<comment type="caution">
    <text evidence="1">The sequence shown here is derived from an EMBL/GenBank/DDBJ whole genome shotgun (WGS) entry which is preliminary data.</text>
</comment>
<proteinExistence type="predicted"/>
<feature type="non-terminal residue" evidence="1">
    <location>
        <position position="1"/>
    </location>
</feature>
<name>X1CUX2_9ZZZZ</name>
<dbReference type="EMBL" id="BART01029928">
    <property type="protein sequence ID" value="GAH12306.1"/>
    <property type="molecule type" value="Genomic_DNA"/>
</dbReference>
<accession>X1CUX2</accession>
<dbReference type="AlphaFoldDB" id="X1CUX2"/>
<gene>
    <name evidence="1" type="ORF">S01H4_52394</name>
</gene>
<sequence length="70" mass="8123">PFKPLKPSKRELDSHREISEDLDGLAGSNGFTKEIKEYFVRKGITNITEDIINEYFPGNQLKKLEKKEKN</sequence>
<organism evidence="1">
    <name type="scientific">marine sediment metagenome</name>
    <dbReference type="NCBI Taxonomy" id="412755"/>
    <lineage>
        <taxon>unclassified sequences</taxon>
        <taxon>metagenomes</taxon>
        <taxon>ecological metagenomes</taxon>
    </lineage>
</organism>
<evidence type="ECO:0000313" key="1">
    <source>
        <dbReference type="EMBL" id="GAH12306.1"/>
    </source>
</evidence>